<keyword evidence="2" id="KW-1185">Reference proteome</keyword>
<comment type="caution">
    <text evidence="1">The sequence shown here is derived from an EMBL/GenBank/DDBJ whole genome shotgun (WGS) entry which is preliminary data.</text>
</comment>
<proteinExistence type="predicted"/>
<gene>
    <name evidence="1" type="ORF">FOL47_002840</name>
</gene>
<name>A0A7J6MB93_PERCH</name>
<dbReference type="Proteomes" id="UP000591131">
    <property type="component" value="Unassembled WGS sequence"/>
</dbReference>
<accession>A0A7J6MB93</accession>
<dbReference type="EMBL" id="JAAPAO010000182">
    <property type="protein sequence ID" value="KAF4668883.1"/>
    <property type="molecule type" value="Genomic_DNA"/>
</dbReference>
<organism evidence="1 2">
    <name type="scientific">Perkinsus chesapeaki</name>
    <name type="common">Clam parasite</name>
    <name type="synonym">Perkinsus andrewsi</name>
    <dbReference type="NCBI Taxonomy" id="330153"/>
    <lineage>
        <taxon>Eukaryota</taxon>
        <taxon>Sar</taxon>
        <taxon>Alveolata</taxon>
        <taxon>Perkinsozoa</taxon>
        <taxon>Perkinsea</taxon>
        <taxon>Perkinsida</taxon>
        <taxon>Perkinsidae</taxon>
        <taxon>Perkinsus</taxon>
    </lineage>
</organism>
<evidence type="ECO:0000313" key="1">
    <source>
        <dbReference type="EMBL" id="KAF4668883.1"/>
    </source>
</evidence>
<evidence type="ECO:0000313" key="2">
    <source>
        <dbReference type="Proteomes" id="UP000591131"/>
    </source>
</evidence>
<dbReference type="AlphaFoldDB" id="A0A7J6MB93"/>
<protein>
    <submittedName>
        <fullName evidence="1">Uncharacterized protein</fullName>
    </submittedName>
</protein>
<sequence>MQFYPSSPFTIYIMKFSKYTSSITAAVAVLRPTVVFGHAAAGAALMPISLVEVKQTATVPTCVPLGFPAPDTSNPLRLAPPGTPLLRFVSPTEVEASGKKSCTIRSSDGSKITVYSEPAAGGSIYPKTTAQCKIGGVMRSVFQFLRGLERIFGDKFSSYFFKMDCKEVFRNTGIQASSNDEGVAEMCRKLTS</sequence>
<reference evidence="1 2" key="1">
    <citation type="submission" date="2020-04" db="EMBL/GenBank/DDBJ databases">
        <title>Perkinsus chesapeaki whole genome sequence.</title>
        <authorList>
            <person name="Bogema D.R."/>
        </authorList>
    </citation>
    <scope>NUCLEOTIDE SEQUENCE [LARGE SCALE GENOMIC DNA]</scope>
    <source>
        <strain evidence="1">ATCC PRA-425</strain>
    </source>
</reference>